<sequence length="141" mass="15935">MSSTYGFIYIMGSEAMPGVYKVGMTAYSPRRRAIELSRGTGVPAEYQVLFYGEHDNALAWEQLVHTALADRRVSDNREFFRGPLADIIRTISGDGELLSEWLSDESKEALEPGCMSSQQPLWFEQNLHSPGYIERARRGQL</sequence>
<dbReference type="SMART" id="SM00974">
    <property type="entry name" value="T5orf172"/>
    <property type="match status" value="1"/>
</dbReference>
<proteinExistence type="predicted"/>
<dbReference type="InterPro" id="IPR018306">
    <property type="entry name" value="Phage_T5_Orf172_DNA-bd"/>
</dbReference>
<dbReference type="Pfam" id="PF10544">
    <property type="entry name" value="T5orf172"/>
    <property type="match status" value="1"/>
</dbReference>
<dbReference type="RefSeq" id="WP_009047251.1">
    <property type="nucleotide sequence ID" value="NZ_CM001490.1"/>
</dbReference>
<dbReference type="EMBL" id="AHOT01000019">
    <property type="protein sequence ID" value="EIM16005.1"/>
    <property type="molecule type" value="Genomic_DNA"/>
</dbReference>
<organism evidence="2 3">
    <name type="scientific">Pseudomonas chlororaphis O6</name>
    <dbReference type="NCBI Taxonomy" id="1037915"/>
    <lineage>
        <taxon>Bacteria</taxon>
        <taxon>Pseudomonadati</taxon>
        <taxon>Pseudomonadota</taxon>
        <taxon>Gammaproteobacteria</taxon>
        <taxon>Pseudomonadales</taxon>
        <taxon>Pseudomonadaceae</taxon>
        <taxon>Pseudomonas</taxon>
    </lineage>
</organism>
<comment type="caution">
    <text evidence="2">The sequence shown here is derived from an EMBL/GenBank/DDBJ whole genome shotgun (WGS) entry which is preliminary data.</text>
</comment>
<dbReference type="Proteomes" id="UP000003790">
    <property type="component" value="Chromosome"/>
</dbReference>
<feature type="domain" description="Bacteriophage T5 Orf172 DNA-binding" evidence="1">
    <location>
        <begin position="14"/>
        <end position="94"/>
    </location>
</feature>
<dbReference type="AlphaFoldDB" id="A0AB33WSC6"/>
<evidence type="ECO:0000313" key="2">
    <source>
        <dbReference type="EMBL" id="EIM16005.1"/>
    </source>
</evidence>
<protein>
    <recommendedName>
        <fullName evidence="1">Bacteriophage T5 Orf172 DNA-binding domain-containing protein</fullName>
    </recommendedName>
</protein>
<accession>A0AB33WSC6</accession>
<reference evidence="2 3" key="1">
    <citation type="journal article" date="2012" name="PLoS Genet.">
        <title>Comparative Genomics of Plant-Associated Pseudomonas spp.: Insights into Diversity and Inheritance of Traits Involved in Multitrophic Interactions.</title>
        <authorList>
            <person name="Loper J.E."/>
            <person name="Hassan K.A."/>
            <person name="Mavrodi D.V."/>
            <person name="Davis E.W.II."/>
            <person name="Lim C.K."/>
            <person name="Shaffer B.T."/>
            <person name="Elbourne L.D."/>
            <person name="Stockwell V.O."/>
            <person name="Hartney S.L."/>
            <person name="Breakwell K."/>
            <person name="Henkels M.D."/>
            <person name="Tetu S.G."/>
            <person name="Rangel L.I."/>
            <person name="Kidarsa T.A."/>
            <person name="Wilson N.L."/>
            <person name="van de Mortel J.E."/>
            <person name="Song C."/>
            <person name="Blumhagen R."/>
            <person name="Radune D."/>
            <person name="Hostetler J.B."/>
            <person name="Brinkac L.M."/>
            <person name="Durkin A.S."/>
            <person name="Kluepfel D.A."/>
            <person name="Wechter W.P."/>
            <person name="Anderson A.J."/>
            <person name="Kim Y.C."/>
            <person name="Pierson L.S.III."/>
            <person name="Pierson E.A."/>
            <person name="Lindow S.E."/>
            <person name="Kobayashi D.Y."/>
            <person name="Raaijmakers J.M."/>
            <person name="Weller D.M."/>
            <person name="Thomashow L.S."/>
            <person name="Allen A.E."/>
            <person name="Paulsen I.T."/>
        </authorList>
    </citation>
    <scope>NUCLEOTIDE SEQUENCE [LARGE SCALE GENOMIC DNA]</scope>
    <source>
        <strain evidence="2 3">O6</strain>
    </source>
</reference>
<name>A0AB33WSC6_9PSED</name>
<gene>
    <name evidence="2" type="ORF">PchlO6_1224</name>
</gene>
<evidence type="ECO:0000313" key="3">
    <source>
        <dbReference type="Proteomes" id="UP000003790"/>
    </source>
</evidence>
<evidence type="ECO:0000259" key="1">
    <source>
        <dbReference type="SMART" id="SM00974"/>
    </source>
</evidence>